<evidence type="ECO:0000313" key="9">
    <source>
        <dbReference type="Proteomes" id="UP000054686"/>
    </source>
</evidence>
<protein>
    <recommendedName>
        <fullName evidence="2 7">Glutamate racemase</fullName>
        <ecNumber evidence="2 7">5.1.1.3</ecNumber>
    </recommendedName>
</protein>
<organism evidence="8 9">
    <name type="scientific">Schaalia odontolytica</name>
    <dbReference type="NCBI Taxonomy" id="1660"/>
    <lineage>
        <taxon>Bacteria</taxon>
        <taxon>Bacillati</taxon>
        <taxon>Actinomycetota</taxon>
        <taxon>Actinomycetes</taxon>
        <taxon>Actinomycetales</taxon>
        <taxon>Actinomycetaceae</taxon>
        <taxon>Schaalia</taxon>
    </lineage>
</organism>
<feature type="active site" description="Proton donor/acceptor" evidence="7">
    <location>
        <position position="187"/>
    </location>
</feature>
<dbReference type="NCBIfam" id="TIGR00067">
    <property type="entry name" value="glut_race"/>
    <property type="match status" value="1"/>
</dbReference>
<dbReference type="PROSITE" id="PS00924">
    <property type="entry name" value="ASP_GLU_RACEMASE_2"/>
    <property type="match status" value="1"/>
</dbReference>
<dbReference type="InterPro" id="IPR004391">
    <property type="entry name" value="Glu_race"/>
</dbReference>
<evidence type="ECO:0000256" key="3">
    <source>
        <dbReference type="ARBA" id="ARBA00022960"/>
    </source>
</evidence>
<feature type="active site" description="Proton donor/acceptor" evidence="7">
    <location>
        <position position="73"/>
    </location>
</feature>
<evidence type="ECO:0000313" key="8">
    <source>
        <dbReference type="EMBL" id="KSW10285.1"/>
    </source>
</evidence>
<dbReference type="InterPro" id="IPR015942">
    <property type="entry name" value="Asp/Glu/hydantoin_racemase"/>
</dbReference>
<evidence type="ECO:0000256" key="1">
    <source>
        <dbReference type="ARBA" id="ARBA00001602"/>
    </source>
</evidence>
<dbReference type="PANTHER" id="PTHR21198">
    <property type="entry name" value="GLUTAMATE RACEMASE"/>
    <property type="match status" value="1"/>
</dbReference>
<dbReference type="GO" id="GO:0008360">
    <property type="term" value="P:regulation of cell shape"/>
    <property type="evidence" value="ECO:0007669"/>
    <property type="project" value="UniProtKB-KW"/>
</dbReference>
<comment type="function">
    <text evidence="7">Provides the (R)-glutamate required for cell wall biosynthesis.</text>
</comment>
<reference evidence="8 9" key="1">
    <citation type="submission" date="2015-10" db="EMBL/GenBank/DDBJ databases">
        <title>Draft Genome of Actinomyces odontolyticus subsp. actinosynbacter strain XH001.</title>
        <authorList>
            <person name="Mclean J.S."/>
            <person name="He X."/>
        </authorList>
    </citation>
    <scope>NUCLEOTIDE SEQUENCE [LARGE SCALE GENOMIC DNA]</scope>
    <source>
        <strain evidence="8 9">XH001</strain>
    </source>
</reference>
<dbReference type="AlphaFoldDB" id="A0A0V8RQT6"/>
<accession>A0A0V8RQT6</accession>
<keyword evidence="4 7" id="KW-0573">Peptidoglycan synthesis</keyword>
<comment type="catalytic activity">
    <reaction evidence="1 7">
        <text>L-glutamate = D-glutamate</text>
        <dbReference type="Rhea" id="RHEA:12813"/>
        <dbReference type="ChEBI" id="CHEBI:29985"/>
        <dbReference type="ChEBI" id="CHEBI:29986"/>
        <dbReference type="EC" id="5.1.1.3"/>
    </reaction>
</comment>
<dbReference type="OrthoDB" id="9801055at2"/>
<dbReference type="InterPro" id="IPR018187">
    <property type="entry name" value="Asp/Glu_racemase_AS_1"/>
</dbReference>
<feature type="binding site" evidence="7">
    <location>
        <begin position="74"/>
        <end position="75"/>
    </location>
    <ligand>
        <name>substrate</name>
    </ligand>
</feature>
<dbReference type="EMBL" id="LLVT01000004">
    <property type="protein sequence ID" value="KSW10285.1"/>
    <property type="molecule type" value="Genomic_DNA"/>
</dbReference>
<dbReference type="GO" id="GO:0008881">
    <property type="term" value="F:glutamate racemase activity"/>
    <property type="evidence" value="ECO:0007669"/>
    <property type="project" value="UniProtKB-UniRule"/>
</dbReference>
<dbReference type="Gene3D" id="3.40.50.1860">
    <property type="match status" value="2"/>
</dbReference>
<evidence type="ECO:0000256" key="2">
    <source>
        <dbReference type="ARBA" id="ARBA00013090"/>
    </source>
</evidence>
<keyword evidence="6 7" id="KW-0961">Cell wall biogenesis/degradation</keyword>
<feature type="binding site" evidence="7">
    <location>
        <begin position="42"/>
        <end position="43"/>
    </location>
    <ligand>
        <name>substrate</name>
    </ligand>
</feature>
<comment type="caution">
    <text evidence="8">The sequence shown here is derived from an EMBL/GenBank/DDBJ whole genome shotgun (WGS) entry which is preliminary data.</text>
</comment>
<evidence type="ECO:0000256" key="6">
    <source>
        <dbReference type="ARBA" id="ARBA00023316"/>
    </source>
</evidence>
<feature type="binding site" evidence="7">
    <location>
        <begin position="10"/>
        <end position="11"/>
    </location>
    <ligand>
        <name>substrate</name>
    </ligand>
</feature>
<dbReference type="PANTHER" id="PTHR21198:SF2">
    <property type="entry name" value="GLUTAMATE RACEMASE"/>
    <property type="match status" value="1"/>
</dbReference>
<dbReference type="InterPro" id="IPR001920">
    <property type="entry name" value="Asp/Glu_race"/>
</dbReference>
<keyword evidence="5 7" id="KW-0413">Isomerase</keyword>
<dbReference type="FunFam" id="3.40.50.1860:FF:000001">
    <property type="entry name" value="Glutamate racemase"/>
    <property type="match status" value="1"/>
</dbReference>
<keyword evidence="3 7" id="KW-0133">Cell shape</keyword>
<sequence>MNNAPIGIFDSGLGGLTVARAVIDKLPDEEIIYLGDTEHTPYGPRAIAQVRSLTLSALDELASRGVKALVIACNTATAAALADARERYWIDAGIPVIEVITPAARQSVIATRNHHVGVIGTKATIQSEAYLRALAAVPGLTVSQQACPAFVDFVEAGVTTGEEIEAVAREYLTPLKEAGVDTLILGCTHYPLLTGVIGRIMGEGVTLVTSSEATANVTYNELVDSGLLHDPWPAGEGPQHQFLATGASDAFPRLARRFLGPEVGSVARVNTGGGIA</sequence>
<dbReference type="UniPathway" id="UPA00219"/>
<dbReference type="GO" id="GO:0071555">
    <property type="term" value="P:cell wall organization"/>
    <property type="evidence" value="ECO:0007669"/>
    <property type="project" value="UniProtKB-KW"/>
</dbReference>
<name>A0A0V8RQT6_9ACTO</name>
<dbReference type="GO" id="GO:0009252">
    <property type="term" value="P:peptidoglycan biosynthetic process"/>
    <property type="evidence" value="ECO:0007669"/>
    <property type="project" value="UniProtKB-UniRule"/>
</dbReference>
<dbReference type="InterPro" id="IPR033134">
    <property type="entry name" value="Asp/Glu_racemase_AS_2"/>
</dbReference>
<comment type="pathway">
    <text evidence="7">Cell wall biogenesis; peptidoglycan biosynthesis.</text>
</comment>
<dbReference type="PROSITE" id="PS00923">
    <property type="entry name" value="ASP_GLU_RACEMASE_1"/>
    <property type="match status" value="1"/>
</dbReference>
<evidence type="ECO:0000256" key="4">
    <source>
        <dbReference type="ARBA" id="ARBA00022984"/>
    </source>
</evidence>
<feature type="binding site" evidence="7">
    <location>
        <begin position="188"/>
        <end position="189"/>
    </location>
    <ligand>
        <name>substrate</name>
    </ligand>
</feature>
<dbReference type="SUPFAM" id="SSF53681">
    <property type="entry name" value="Aspartate/glutamate racemase"/>
    <property type="match status" value="2"/>
</dbReference>
<dbReference type="Proteomes" id="UP000054686">
    <property type="component" value="Unassembled WGS sequence"/>
</dbReference>
<dbReference type="HAMAP" id="MF_00258">
    <property type="entry name" value="Glu_racemase"/>
    <property type="match status" value="1"/>
</dbReference>
<comment type="similarity">
    <text evidence="7">Belongs to the aspartate/glutamate racemases family.</text>
</comment>
<dbReference type="RefSeq" id="WP_060567609.1">
    <property type="nucleotide sequence ID" value="NZ_CP040006.1"/>
</dbReference>
<gene>
    <name evidence="7" type="primary">murI</name>
    <name evidence="8" type="ORF">APY09_09790</name>
</gene>
<dbReference type="EC" id="5.1.1.3" evidence="2 7"/>
<proteinExistence type="inferred from homology"/>
<evidence type="ECO:0000256" key="5">
    <source>
        <dbReference type="ARBA" id="ARBA00023235"/>
    </source>
</evidence>
<evidence type="ECO:0000256" key="7">
    <source>
        <dbReference type="HAMAP-Rule" id="MF_00258"/>
    </source>
</evidence>
<dbReference type="Pfam" id="PF01177">
    <property type="entry name" value="Asp_Glu_race"/>
    <property type="match status" value="1"/>
</dbReference>